<evidence type="ECO:0000313" key="4">
    <source>
        <dbReference type="Proteomes" id="UP001164693"/>
    </source>
</evidence>
<sequence>MTTRATRQVRVVAVMAALLCAFAAFGPLVAREAGPAHSRMHLVKVVNPASADQHGTTTKFDQPVVAAVPVQDVYASALSVRPSESAQSTHHTTVRTPANRGPPSLTS</sequence>
<reference evidence="3" key="1">
    <citation type="submission" date="2022-05" db="EMBL/GenBank/DDBJ databases">
        <title>Jatrophihabitans sp. SB3-54 whole genome sequence.</title>
        <authorList>
            <person name="Suh M.K."/>
            <person name="Eom M.K."/>
            <person name="Kim J.S."/>
            <person name="Kim H.S."/>
            <person name="Do H.E."/>
            <person name="Shin Y.K."/>
            <person name="Lee J.-S."/>
        </authorList>
    </citation>
    <scope>NUCLEOTIDE SEQUENCE</scope>
    <source>
        <strain evidence="3">SB3-54</strain>
    </source>
</reference>
<name>A0ABY7K475_9ACTN</name>
<dbReference type="Proteomes" id="UP001164693">
    <property type="component" value="Chromosome"/>
</dbReference>
<protein>
    <recommendedName>
        <fullName evidence="5">Secreted protein</fullName>
    </recommendedName>
</protein>
<dbReference type="EMBL" id="CP097463">
    <property type="protein sequence ID" value="WAX58708.1"/>
    <property type="molecule type" value="Genomic_DNA"/>
</dbReference>
<dbReference type="RefSeq" id="WP_269445252.1">
    <property type="nucleotide sequence ID" value="NZ_CP097463.1"/>
</dbReference>
<evidence type="ECO:0008006" key="5">
    <source>
        <dbReference type="Google" id="ProtNLM"/>
    </source>
</evidence>
<feature type="region of interest" description="Disordered" evidence="1">
    <location>
        <begin position="79"/>
        <end position="107"/>
    </location>
</feature>
<accession>A0ABY7K475</accession>
<evidence type="ECO:0000313" key="3">
    <source>
        <dbReference type="EMBL" id="WAX58708.1"/>
    </source>
</evidence>
<gene>
    <name evidence="3" type="ORF">M6B22_08075</name>
</gene>
<feature type="signal peptide" evidence="2">
    <location>
        <begin position="1"/>
        <end position="23"/>
    </location>
</feature>
<keyword evidence="4" id="KW-1185">Reference proteome</keyword>
<feature type="compositionally biased region" description="Polar residues" evidence="1">
    <location>
        <begin position="82"/>
        <end position="96"/>
    </location>
</feature>
<evidence type="ECO:0000256" key="2">
    <source>
        <dbReference type="SAM" id="SignalP"/>
    </source>
</evidence>
<feature type="chain" id="PRO_5046683374" description="Secreted protein" evidence="2">
    <location>
        <begin position="24"/>
        <end position="107"/>
    </location>
</feature>
<proteinExistence type="predicted"/>
<keyword evidence="2" id="KW-0732">Signal</keyword>
<organism evidence="3 4">
    <name type="scientific">Jatrophihabitans cynanchi</name>
    <dbReference type="NCBI Taxonomy" id="2944128"/>
    <lineage>
        <taxon>Bacteria</taxon>
        <taxon>Bacillati</taxon>
        <taxon>Actinomycetota</taxon>
        <taxon>Actinomycetes</taxon>
        <taxon>Jatrophihabitantales</taxon>
        <taxon>Jatrophihabitantaceae</taxon>
        <taxon>Jatrophihabitans</taxon>
    </lineage>
</organism>
<evidence type="ECO:0000256" key="1">
    <source>
        <dbReference type="SAM" id="MobiDB-lite"/>
    </source>
</evidence>